<dbReference type="EMBL" id="QPIJ01000001">
    <property type="protein sequence ID" value="RCV93801.1"/>
    <property type="molecule type" value="Genomic_DNA"/>
</dbReference>
<accession>A0A368UA17</accession>
<evidence type="ECO:0000313" key="4">
    <source>
        <dbReference type="Proteomes" id="UP000253204"/>
    </source>
</evidence>
<dbReference type="OrthoDB" id="9804145at2"/>
<dbReference type="AlphaFoldDB" id="A0A368UA17"/>
<feature type="domain" description="Helicase ATP-binding" evidence="2">
    <location>
        <begin position="17"/>
        <end position="231"/>
    </location>
</feature>
<keyword evidence="3" id="KW-0540">Nuclease</keyword>
<dbReference type="InterPro" id="IPR027417">
    <property type="entry name" value="P-loop_NTPase"/>
</dbReference>
<dbReference type="SMART" id="SM00487">
    <property type="entry name" value="DEXDc"/>
    <property type="match status" value="1"/>
</dbReference>
<dbReference type="InterPro" id="IPR014001">
    <property type="entry name" value="Helicase_ATP-bd"/>
</dbReference>
<feature type="region of interest" description="Disordered" evidence="1">
    <location>
        <begin position="422"/>
        <end position="500"/>
    </location>
</feature>
<gene>
    <name evidence="3" type="ORF">DU506_01195</name>
</gene>
<keyword evidence="3" id="KW-0378">Hydrolase</keyword>
<organism evidence="3 4">
    <name type="scientific">Vreelandella rituensis</name>
    <dbReference type="NCBI Taxonomy" id="2282306"/>
    <lineage>
        <taxon>Bacteria</taxon>
        <taxon>Pseudomonadati</taxon>
        <taxon>Pseudomonadota</taxon>
        <taxon>Gammaproteobacteria</taxon>
        <taxon>Oceanospirillales</taxon>
        <taxon>Halomonadaceae</taxon>
        <taxon>Vreelandella</taxon>
    </lineage>
</organism>
<dbReference type="Pfam" id="PF04851">
    <property type="entry name" value="ResIII"/>
    <property type="match status" value="1"/>
</dbReference>
<dbReference type="InterPro" id="IPR006935">
    <property type="entry name" value="Helicase/UvrB_N"/>
</dbReference>
<dbReference type="GO" id="GO:0005524">
    <property type="term" value="F:ATP binding"/>
    <property type="evidence" value="ECO:0007669"/>
    <property type="project" value="InterPro"/>
</dbReference>
<dbReference type="Gene3D" id="3.40.50.300">
    <property type="entry name" value="P-loop containing nucleotide triphosphate hydrolases"/>
    <property type="match status" value="1"/>
</dbReference>
<evidence type="ECO:0000259" key="2">
    <source>
        <dbReference type="SMART" id="SM00487"/>
    </source>
</evidence>
<evidence type="ECO:0000256" key="1">
    <source>
        <dbReference type="SAM" id="MobiDB-lite"/>
    </source>
</evidence>
<sequence length="908" mass="99859">MNQAQSIAAAVTTAQGPHLLPEAFQSTLIDNLTKAHLSDREPPCLLRAPTGSGKTFMLSQVMDKVTRAKPVIWFWFVPYTNLVIQTLDALKGNAPALAPVLFTDGVNQEPEAGQVLVSTTQGVSRKTWRTAGYNAGGGESARTPAAFVALARSMDLEIGVVVDEAHIALDDATEFGLFVKWLDPKYLAMATATPKSQRINDFLSNAGRSSFESFNISRDDVVKARLNKAYIEAVVYDLSDQIKEVADLKATVIRQAWARSKALEAELQSSGVSNLTPLLLVQVDNGDGTIEEAERLLMRECGVPPQAIGKHSADAPDPVMMGSIANNPSIRALIFKQSAGTGFDAPRAFVLASTKSVNDADFAMQFIGRVMRVAKEIRAVFPSYSDIPGPLNTAYIYLANAEAQLGYQVAVKSAMAVKSSLEGQTEVMDERKTRSGATAFTNRPTSQGVLSHRMGMPGATATNTSSPSSTQTSPGGATPSQGDGATGQTPALAPDDQGTLFGASVVDPIEEDSQAPPPPLPQEAENWDDWVTRLATLGISVYPLQKDLPEVPGFLYSEKRPDAMAMGAITRRAATRLSISPSAQSDALRIARNKHREQERHIDLTQQKKVTNKRVRIMMDRNALAKKAAAVLERLPMIEEEDQVELVKLLAKRMEEPLRAALEDEADEAPSEIEVTRMARFAAHWLVCTQAAALEETLWDGIASHANTVQSEPLPDAVLYASDIGLAPSMKHLYGVMPPTKEQAQELHQVLPFMERDLLTRKEWRLNDRLVSTTVFDFSFAMNNDERRFAEALDRADFVAWWFRNPDQKRFGVRLVRGEHRNNFYPDFVVCVEHVPGETPMQRLVETKHDVKDIRNKGRHTPPKYGEVLFVTNDKDRYYLVSKEGAIGEEVDFSNLSTLYQKLQITAP</sequence>
<dbReference type="Proteomes" id="UP000253204">
    <property type="component" value="Unassembled WGS sequence"/>
</dbReference>
<dbReference type="SUPFAM" id="SSF52540">
    <property type="entry name" value="P-loop containing nucleoside triphosphate hydrolases"/>
    <property type="match status" value="2"/>
</dbReference>
<reference evidence="3 4" key="1">
    <citation type="submission" date="2018-07" db="EMBL/GenBank/DDBJ databases">
        <title>Halomonas rutogse sp. nov., isolated from Lake TangqianCo on Tibetan Plateau.</title>
        <authorList>
            <person name="Lu H."/>
            <person name="Xing P."/>
            <person name="Wu Q."/>
        </authorList>
    </citation>
    <scope>NUCLEOTIDE SEQUENCE [LARGE SCALE GENOMIC DNA]</scope>
    <source>
        <strain evidence="3 4">TQ8S</strain>
    </source>
</reference>
<keyword evidence="4" id="KW-1185">Reference proteome</keyword>
<dbReference type="GO" id="GO:0003677">
    <property type="term" value="F:DNA binding"/>
    <property type="evidence" value="ECO:0007669"/>
    <property type="project" value="InterPro"/>
</dbReference>
<dbReference type="GO" id="GO:0016787">
    <property type="term" value="F:hydrolase activity"/>
    <property type="evidence" value="ECO:0007669"/>
    <property type="project" value="InterPro"/>
</dbReference>
<proteinExistence type="predicted"/>
<dbReference type="GO" id="GO:0004519">
    <property type="term" value="F:endonuclease activity"/>
    <property type="evidence" value="ECO:0007669"/>
    <property type="project" value="UniProtKB-KW"/>
</dbReference>
<name>A0A368UA17_9GAMM</name>
<dbReference type="RefSeq" id="WP_114485129.1">
    <property type="nucleotide sequence ID" value="NZ_CBCSHM010000001.1"/>
</dbReference>
<evidence type="ECO:0000313" key="3">
    <source>
        <dbReference type="EMBL" id="RCV93801.1"/>
    </source>
</evidence>
<comment type="caution">
    <text evidence="3">The sequence shown here is derived from an EMBL/GenBank/DDBJ whole genome shotgun (WGS) entry which is preliminary data.</text>
</comment>
<feature type="compositionally biased region" description="Low complexity" evidence="1">
    <location>
        <begin position="457"/>
        <end position="480"/>
    </location>
</feature>
<feature type="compositionally biased region" description="Polar residues" evidence="1">
    <location>
        <begin position="435"/>
        <end position="449"/>
    </location>
</feature>
<protein>
    <submittedName>
        <fullName evidence="3">Restriction endonuclease subunit R</fullName>
    </submittedName>
</protein>
<keyword evidence="3" id="KW-0255">Endonuclease</keyword>